<comment type="caution">
    <text evidence="2">The sequence shown here is derived from an EMBL/GenBank/DDBJ whole genome shotgun (WGS) entry which is preliminary data.</text>
</comment>
<dbReference type="Gene3D" id="3.60.10.10">
    <property type="entry name" value="Endonuclease/exonuclease/phosphatase"/>
    <property type="match status" value="1"/>
</dbReference>
<name>A0A4S2JAT2_9HYME</name>
<dbReference type="SUPFAM" id="SSF56219">
    <property type="entry name" value="DNase I-like"/>
    <property type="match status" value="1"/>
</dbReference>
<protein>
    <recommendedName>
        <fullName evidence="4">Endonuclease/exonuclease/phosphatase domain-containing protein</fullName>
    </recommendedName>
</protein>
<evidence type="ECO:0008006" key="4">
    <source>
        <dbReference type="Google" id="ProtNLM"/>
    </source>
</evidence>
<organism evidence="2 3">
    <name type="scientific">Temnothorax longispinosus</name>
    <dbReference type="NCBI Taxonomy" id="300112"/>
    <lineage>
        <taxon>Eukaryota</taxon>
        <taxon>Metazoa</taxon>
        <taxon>Ecdysozoa</taxon>
        <taxon>Arthropoda</taxon>
        <taxon>Hexapoda</taxon>
        <taxon>Insecta</taxon>
        <taxon>Pterygota</taxon>
        <taxon>Neoptera</taxon>
        <taxon>Endopterygota</taxon>
        <taxon>Hymenoptera</taxon>
        <taxon>Apocrita</taxon>
        <taxon>Aculeata</taxon>
        <taxon>Formicoidea</taxon>
        <taxon>Formicidae</taxon>
        <taxon>Myrmicinae</taxon>
        <taxon>Temnothorax</taxon>
    </lineage>
</organism>
<gene>
    <name evidence="2" type="ORF">DBV15_12731</name>
</gene>
<evidence type="ECO:0000313" key="2">
    <source>
        <dbReference type="EMBL" id="TGZ32512.1"/>
    </source>
</evidence>
<keyword evidence="3" id="KW-1185">Reference proteome</keyword>
<dbReference type="EMBL" id="QBLH01003820">
    <property type="protein sequence ID" value="TGZ32512.1"/>
    <property type="molecule type" value="Genomic_DNA"/>
</dbReference>
<dbReference type="Proteomes" id="UP000310200">
    <property type="component" value="Unassembled WGS sequence"/>
</dbReference>
<feature type="compositionally biased region" description="Basic and acidic residues" evidence="1">
    <location>
        <begin position="11"/>
        <end position="27"/>
    </location>
</feature>
<evidence type="ECO:0000256" key="1">
    <source>
        <dbReference type="SAM" id="MobiDB-lite"/>
    </source>
</evidence>
<accession>A0A4S2JAT2</accession>
<feature type="region of interest" description="Disordered" evidence="1">
    <location>
        <begin position="1"/>
        <end position="28"/>
    </location>
</feature>
<reference evidence="2 3" key="1">
    <citation type="journal article" date="2019" name="Philos. Trans. R. Soc. Lond., B, Biol. Sci.">
        <title>Ant behaviour and brain gene expression of defending hosts depend on the ecological success of the intruding social parasite.</title>
        <authorList>
            <person name="Kaur R."/>
            <person name="Stoldt M."/>
            <person name="Jongepier E."/>
            <person name="Feldmeyer B."/>
            <person name="Menzel F."/>
            <person name="Bornberg-Bauer E."/>
            <person name="Foitzik S."/>
        </authorList>
    </citation>
    <scope>NUCLEOTIDE SEQUENCE [LARGE SCALE GENOMIC DNA]</scope>
    <source>
        <tissue evidence="2">Whole body</tissue>
    </source>
</reference>
<dbReference type="AlphaFoldDB" id="A0A4S2JAT2"/>
<dbReference type="InterPro" id="IPR036691">
    <property type="entry name" value="Endo/exonu/phosph_ase_sf"/>
</dbReference>
<proteinExistence type="predicted"/>
<sequence>MDSGGDFNARTGEKGALKNGKEGAERKLKNKMINRWMEEKEWKIMNGAKKGDEEGEVTFTGKRGETVINYAIGDRKAWERVTRLEVRCEVDSDHQSIAVRLDKGGGGERRGTIAEEERWVEKTDWTEEVEIGRGAIDKEVEKLTKRIKMEVRVRRVKKGAEEKGGMGTVERRGRR</sequence>
<evidence type="ECO:0000313" key="3">
    <source>
        <dbReference type="Proteomes" id="UP000310200"/>
    </source>
</evidence>